<sequence>MHRSCRRYKNAGRKSNPANFEITPYGIEILFRNMSPNTKGASSRQLQLAG</sequence>
<organism evidence="1 2">
    <name type="scientific">Phyllotreta striolata</name>
    <name type="common">Striped flea beetle</name>
    <name type="synonym">Crioceris striolata</name>
    <dbReference type="NCBI Taxonomy" id="444603"/>
    <lineage>
        <taxon>Eukaryota</taxon>
        <taxon>Metazoa</taxon>
        <taxon>Ecdysozoa</taxon>
        <taxon>Arthropoda</taxon>
        <taxon>Hexapoda</taxon>
        <taxon>Insecta</taxon>
        <taxon>Pterygota</taxon>
        <taxon>Neoptera</taxon>
        <taxon>Endopterygota</taxon>
        <taxon>Coleoptera</taxon>
        <taxon>Polyphaga</taxon>
        <taxon>Cucujiformia</taxon>
        <taxon>Chrysomeloidea</taxon>
        <taxon>Chrysomelidae</taxon>
        <taxon>Galerucinae</taxon>
        <taxon>Alticini</taxon>
        <taxon>Phyllotreta</taxon>
    </lineage>
</organism>
<reference evidence="1" key="1">
    <citation type="submission" date="2022-01" db="EMBL/GenBank/DDBJ databases">
        <authorList>
            <person name="King R."/>
        </authorList>
    </citation>
    <scope>NUCLEOTIDE SEQUENCE</scope>
</reference>
<evidence type="ECO:0000313" key="1">
    <source>
        <dbReference type="EMBL" id="CAG9862602.1"/>
    </source>
</evidence>
<keyword evidence="2" id="KW-1185">Reference proteome</keyword>
<proteinExistence type="predicted"/>
<dbReference type="AlphaFoldDB" id="A0A9N9TU44"/>
<evidence type="ECO:0000313" key="2">
    <source>
        <dbReference type="Proteomes" id="UP001153712"/>
    </source>
</evidence>
<dbReference type="Proteomes" id="UP001153712">
    <property type="component" value="Chromosome 5"/>
</dbReference>
<accession>A0A9N9TU44</accession>
<dbReference type="EMBL" id="OU900098">
    <property type="protein sequence ID" value="CAG9862602.1"/>
    <property type="molecule type" value="Genomic_DNA"/>
</dbReference>
<name>A0A9N9TU44_PHYSR</name>
<gene>
    <name evidence="1" type="ORF">PHYEVI_LOCUS8911</name>
</gene>
<protein>
    <submittedName>
        <fullName evidence="1">Uncharacterized protein</fullName>
    </submittedName>
</protein>